<proteinExistence type="predicted"/>
<gene>
    <name evidence="1" type="ORF">CLUMA_CG020697</name>
</gene>
<dbReference type="EMBL" id="CVRI01000073">
    <property type="protein sequence ID" value="CRL07743.1"/>
    <property type="molecule type" value="Genomic_DNA"/>
</dbReference>
<dbReference type="Proteomes" id="UP000183832">
    <property type="component" value="Unassembled WGS sequence"/>
</dbReference>
<dbReference type="AlphaFoldDB" id="A0A1J1J5S1"/>
<reference evidence="1 2" key="1">
    <citation type="submission" date="2015-04" db="EMBL/GenBank/DDBJ databases">
        <authorList>
            <person name="Syromyatnikov M.Y."/>
            <person name="Popov V.N."/>
        </authorList>
    </citation>
    <scope>NUCLEOTIDE SEQUENCE [LARGE SCALE GENOMIC DNA]</scope>
</reference>
<evidence type="ECO:0000313" key="2">
    <source>
        <dbReference type="Proteomes" id="UP000183832"/>
    </source>
</evidence>
<protein>
    <submittedName>
        <fullName evidence="1">CLUMA_CG020697, isoform A</fullName>
    </submittedName>
</protein>
<name>A0A1J1J5S1_9DIPT</name>
<keyword evidence="2" id="KW-1185">Reference proteome</keyword>
<sequence length="65" mass="7665">MKSIQEYTILWNATESGTFIIQHSFSTENYRSSNHSFYQKVRVVKSSSLQAVKKFSREVKEVKKF</sequence>
<evidence type="ECO:0000313" key="1">
    <source>
        <dbReference type="EMBL" id="CRL07743.1"/>
    </source>
</evidence>
<organism evidence="1 2">
    <name type="scientific">Clunio marinus</name>
    <dbReference type="NCBI Taxonomy" id="568069"/>
    <lineage>
        <taxon>Eukaryota</taxon>
        <taxon>Metazoa</taxon>
        <taxon>Ecdysozoa</taxon>
        <taxon>Arthropoda</taxon>
        <taxon>Hexapoda</taxon>
        <taxon>Insecta</taxon>
        <taxon>Pterygota</taxon>
        <taxon>Neoptera</taxon>
        <taxon>Endopterygota</taxon>
        <taxon>Diptera</taxon>
        <taxon>Nematocera</taxon>
        <taxon>Chironomoidea</taxon>
        <taxon>Chironomidae</taxon>
        <taxon>Clunio</taxon>
    </lineage>
</organism>
<accession>A0A1J1J5S1</accession>